<dbReference type="EMBL" id="DSGT01000009">
    <property type="protein sequence ID" value="HEW53303.1"/>
    <property type="molecule type" value="Genomic_DNA"/>
</dbReference>
<name>A0A7C2Z1U5_9CREN</name>
<keyword evidence="1" id="KW-0472">Membrane</keyword>
<evidence type="ECO:0000313" key="2">
    <source>
        <dbReference type="EMBL" id="HEW53303.1"/>
    </source>
</evidence>
<feature type="transmembrane region" description="Helical" evidence="1">
    <location>
        <begin position="16"/>
        <end position="41"/>
    </location>
</feature>
<sequence>MGLFAVDGYLDRGKAIAFWIVFFATAIGTWLFPFITALFIVDPLQPIWWNIACGTINTIATAWWIQASSRKPVKR</sequence>
<dbReference type="AlphaFoldDB" id="A0A7C2Z1U5"/>
<evidence type="ECO:0000256" key="1">
    <source>
        <dbReference type="SAM" id="Phobius"/>
    </source>
</evidence>
<feature type="transmembrane region" description="Helical" evidence="1">
    <location>
        <begin position="47"/>
        <end position="65"/>
    </location>
</feature>
<proteinExistence type="predicted"/>
<organism evidence="2">
    <name type="scientific">Ignisphaera aggregans</name>
    <dbReference type="NCBI Taxonomy" id="334771"/>
    <lineage>
        <taxon>Archaea</taxon>
        <taxon>Thermoproteota</taxon>
        <taxon>Thermoprotei</taxon>
        <taxon>Desulfurococcales</taxon>
        <taxon>Desulfurococcaceae</taxon>
        <taxon>Ignisphaera</taxon>
    </lineage>
</organism>
<accession>A0A7C2Z1U5</accession>
<keyword evidence="1" id="KW-0812">Transmembrane</keyword>
<reference evidence="2" key="1">
    <citation type="journal article" date="2020" name="mSystems">
        <title>Genome- and Community-Level Interaction Insights into Carbon Utilization and Element Cycling Functions of Hydrothermarchaeota in Hydrothermal Sediment.</title>
        <authorList>
            <person name="Zhou Z."/>
            <person name="Liu Y."/>
            <person name="Xu W."/>
            <person name="Pan J."/>
            <person name="Luo Z.H."/>
            <person name="Li M."/>
        </authorList>
    </citation>
    <scope>NUCLEOTIDE SEQUENCE [LARGE SCALE GENOMIC DNA]</scope>
    <source>
        <strain evidence="2">SpSt-16</strain>
    </source>
</reference>
<protein>
    <submittedName>
        <fullName evidence="2">Uncharacterized protein</fullName>
    </submittedName>
</protein>
<comment type="caution">
    <text evidence="2">The sequence shown here is derived from an EMBL/GenBank/DDBJ whole genome shotgun (WGS) entry which is preliminary data.</text>
</comment>
<keyword evidence="1" id="KW-1133">Transmembrane helix</keyword>
<gene>
    <name evidence="2" type="ORF">ENO77_03960</name>
</gene>